<dbReference type="EMBL" id="MU806254">
    <property type="protein sequence ID" value="KAJ3837325.1"/>
    <property type="molecule type" value="Genomic_DNA"/>
</dbReference>
<evidence type="ECO:0000256" key="1">
    <source>
        <dbReference type="SAM" id="MobiDB-lite"/>
    </source>
</evidence>
<reference evidence="2" key="1">
    <citation type="submission" date="2022-08" db="EMBL/GenBank/DDBJ databases">
        <authorList>
            <consortium name="DOE Joint Genome Institute"/>
            <person name="Min B."/>
            <person name="Riley R."/>
            <person name="Sierra-Patev S."/>
            <person name="Naranjo-Ortiz M."/>
            <person name="Looney B."/>
            <person name="Konkel Z."/>
            <person name="Slot J.C."/>
            <person name="Sakamoto Y."/>
            <person name="Steenwyk J.L."/>
            <person name="Rokas A."/>
            <person name="Carro J."/>
            <person name="Camarero S."/>
            <person name="Ferreira P."/>
            <person name="Molpeceres G."/>
            <person name="Ruiz-Duenas F.J."/>
            <person name="Serrano A."/>
            <person name="Henrissat B."/>
            <person name="Drula E."/>
            <person name="Hughes K.W."/>
            <person name="Mata J.L."/>
            <person name="Ishikawa N.K."/>
            <person name="Vargas-Isla R."/>
            <person name="Ushijima S."/>
            <person name="Smith C.A."/>
            <person name="Ahrendt S."/>
            <person name="Andreopoulos W."/>
            <person name="He G."/>
            <person name="Labutti K."/>
            <person name="Lipzen A."/>
            <person name="Ng V."/>
            <person name="Sandor L."/>
            <person name="Barry K."/>
            <person name="Martinez A.T."/>
            <person name="Xiao Y."/>
            <person name="Gibbons J.G."/>
            <person name="Terashima K."/>
            <person name="Hibbett D.S."/>
            <person name="Grigoriev I.V."/>
        </authorList>
    </citation>
    <scope>NUCLEOTIDE SEQUENCE</scope>
    <source>
        <strain evidence="2">TFB9207</strain>
    </source>
</reference>
<sequence length="221" mass="25146">MGASHDWQHWGNPSADPAQQVDPPVSVHPVDSGPSEPVKAEFRVIRQRPGDSNRLETKRVRPSERWQGKVGDYITYKQDKSKRVTLLFEHLAKGGELMGTVTFHSHKIMEESLRRLIAELEKMNGKFAHNVFLVVFGISFLAEDPGVLSVEMNRAWYVMLRDMFKVKGTGEGMEVPENDTVMRESYAKIEEELTKALDDLGFSLKDLAKKQLFNIGQEDMQ</sequence>
<name>A0AA38P722_9AGAR</name>
<evidence type="ECO:0000313" key="3">
    <source>
        <dbReference type="Proteomes" id="UP001163846"/>
    </source>
</evidence>
<proteinExistence type="predicted"/>
<gene>
    <name evidence="2" type="ORF">F5878DRAFT_221174</name>
</gene>
<dbReference type="Proteomes" id="UP001163846">
    <property type="component" value="Unassembled WGS sequence"/>
</dbReference>
<protein>
    <submittedName>
        <fullName evidence="2">Uncharacterized protein</fullName>
    </submittedName>
</protein>
<organism evidence="2 3">
    <name type="scientific">Lentinula raphanica</name>
    <dbReference type="NCBI Taxonomy" id="153919"/>
    <lineage>
        <taxon>Eukaryota</taxon>
        <taxon>Fungi</taxon>
        <taxon>Dikarya</taxon>
        <taxon>Basidiomycota</taxon>
        <taxon>Agaricomycotina</taxon>
        <taxon>Agaricomycetes</taxon>
        <taxon>Agaricomycetidae</taxon>
        <taxon>Agaricales</taxon>
        <taxon>Marasmiineae</taxon>
        <taxon>Omphalotaceae</taxon>
        <taxon>Lentinula</taxon>
    </lineage>
</organism>
<feature type="compositionally biased region" description="Low complexity" evidence="1">
    <location>
        <begin position="21"/>
        <end position="35"/>
    </location>
</feature>
<evidence type="ECO:0000313" key="2">
    <source>
        <dbReference type="EMBL" id="KAJ3837325.1"/>
    </source>
</evidence>
<accession>A0AA38P722</accession>
<comment type="caution">
    <text evidence="2">The sequence shown here is derived from an EMBL/GenBank/DDBJ whole genome shotgun (WGS) entry which is preliminary data.</text>
</comment>
<dbReference type="AlphaFoldDB" id="A0AA38P722"/>
<keyword evidence="3" id="KW-1185">Reference proteome</keyword>
<feature type="region of interest" description="Disordered" evidence="1">
    <location>
        <begin position="1"/>
        <end position="38"/>
    </location>
</feature>